<name>A0A366DH03_9NOCA</name>
<evidence type="ECO:0000313" key="4">
    <source>
        <dbReference type="Proteomes" id="UP000252586"/>
    </source>
</evidence>
<dbReference type="Proteomes" id="UP000252586">
    <property type="component" value="Unassembled WGS sequence"/>
</dbReference>
<keyword evidence="2" id="KW-0472">Membrane</keyword>
<keyword evidence="4" id="KW-1185">Reference proteome</keyword>
<organism evidence="3 4">
    <name type="scientific">Nocardia puris</name>
    <dbReference type="NCBI Taxonomy" id="208602"/>
    <lineage>
        <taxon>Bacteria</taxon>
        <taxon>Bacillati</taxon>
        <taxon>Actinomycetota</taxon>
        <taxon>Actinomycetes</taxon>
        <taxon>Mycobacteriales</taxon>
        <taxon>Nocardiaceae</taxon>
        <taxon>Nocardia</taxon>
    </lineage>
</organism>
<sequence>MANFADPKMLLGFLAVVAVALLASDWSVQRAIAFAVVWGVAAIVVLVRHRKAGRRDLAEPAGAAEPADSADDTPGR</sequence>
<proteinExistence type="predicted"/>
<accession>A0A366DH03</accession>
<dbReference type="STRING" id="1210090.GCA_001613185_06608"/>
<keyword evidence="2" id="KW-0812">Transmembrane</keyword>
<gene>
    <name evidence="3" type="ORF">DFR74_10747</name>
</gene>
<protein>
    <submittedName>
        <fullName evidence="3">Uncharacterized protein</fullName>
    </submittedName>
</protein>
<dbReference type="RefSeq" id="WP_067514171.1">
    <property type="nucleotide sequence ID" value="NZ_CP107943.1"/>
</dbReference>
<dbReference type="EMBL" id="QNRE01000007">
    <property type="protein sequence ID" value="RBO89370.1"/>
    <property type="molecule type" value="Genomic_DNA"/>
</dbReference>
<dbReference type="AlphaFoldDB" id="A0A366DH03"/>
<keyword evidence="2" id="KW-1133">Transmembrane helix</keyword>
<evidence type="ECO:0000256" key="1">
    <source>
        <dbReference type="SAM" id="MobiDB-lite"/>
    </source>
</evidence>
<evidence type="ECO:0000256" key="2">
    <source>
        <dbReference type="SAM" id="Phobius"/>
    </source>
</evidence>
<feature type="region of interest" description="Disordered" evidence="1">
    <location>
        <begin position="53"/>
        <end position="76"/>
    </location>
</feature>
<comment type="caution">
    <text evidence="3">The sequence shown here is derived from an EMBL/GenBank/DDBJ whole genome shotgun (WGS) entry which is preliminary data.</text>
</comment>
<reference evidence="3 4" key="1">
    <citation type="submission" date="2018-06" db="EMBL/GenBank/DDBJ databases">
        <title>Genomic Encyclopedia of Type Strains, Phase IV (KMG-IV): sequencing the most valuable type-strain genomes for metagenomic binning, comparative biology and taxonomic classification.</title>
        <authorList>
            <person name="Goeker M."/>
        </authorList>
    </citation>
    <scope>NUCLEOTIDE SEQUENCE [LARGE SCALE GENOMIC DNA]</scope>
    <source>
        <strain evidence="3 4">DSM 44599</strain>
    </source>
</reference>
<evidence type="ECO:0000313" key="3">
    <source>
        <dbReference type="EMBL" id="RBO89370.1"/>
    </source>
</evidence>
<feature type="transmembrane region" description="Helical" evidence="2">
    <location>
        <begin position="32"/>
        <end position="49"/>
    </location>
</feature>